<feature type="transmembrane region" description="Helical" evidence="1">
    <location>
        <begin position="132"/>
        <end position="153"/>
    </location>
</feature>
<evidence type="ECO:0000313" key="2">
    <source>
        <dbReference type="EMBL" id="KAI1703770.1"/>
    </source>
</evidence>
<keyword evidence="1" id="KW-0812">Transmembrane</keyword>
<dbReference type="PANTHER" id="PTHR22943:SF248">
    <property type="entry name" value="SEVEN TM RECEPTOR"/>
    <property type="match status" value="1"/>
</dbReference>
<name>A0AAD4MSU2_9BILA</name>
<keyword evidence="3" id="KW-1185">Reference proteome</keyword>
<feature type="transmembrane region" description="Helical" evidence="1">
    <location>
        <begin position="295"/>
        <end position="315"/>
    </location>
</feature>
<comment type="caution">
    <text evidence="2">The sequence shown here is derived from an EMBL/GenBank/DDBJ whole genome shotgun (WGS) entry which is preliminary data.</text>
</comment>
<evidence type="ECO:0000256" key="1">
    <source>
        <dbReference type="SAM" id="Phobius"/>
    </source>
</evidence>
<evidence type="ECO:0000313" key="3">
    <source>
        <dbReference type="Proteomes" id="UP001201812"/>
    </source>
</evidence>
<feature type="transmembrane region" description="Helical" evidence="1">
    <location>
        <begin position="21"/>
        <end position="37"/>
    </location>
</feature>
<keyword evidence="1" id="KW-1133">Transmembrane helix</keyword>
<feature type="transmembrane region" description="Helical" evidence="1">
    <location>
        <begin position="86"/>
        <end position="106"/>
    </location>
</feature>
<feature type="transmembrane region" description="Helical" evidence="1">
    <location>
        <begin position="252"/>
        <end position="274"/>
    </location>
</feature>
<reference evidence="2" key="1">
    <citation type="submission" date="2022-01" db="EMBL/GenBank/DDBJ databases">
        <title>Genome Sequence Resource for Two Populations of Ditylenchus destructor, the Migratory Endoparasitic Phytonematode.</title>
        <authorList>
            <person name="Zhang H."/>
            <person name="Lin R."/>
            <person name="Xie B."/>
        </authorList>
    </citation>
    <scope>NUCLEOTIDE SEQUENCE</scope>
    <source>
        <strain evidence="2">BazhouSP</strain>
    </source>
</reference>
<feature type="transmembrane region" description="Helical" evidence="1">
    <location>
        <begin position="174"/>
        <end position="195"/>
    </location>
</feature>
<feature type="transmembrane region" description="Helical" evidence="1">
    <location>
        <begin position="57"/>
        <end position="74"/>
    </location>
</feature>
<gene>
    <name evidence="2" type="ORF">DdX_14709</name>
</gene>
<keyword evidence="1" id="KW-0472">Membrane</keyword>
<accession>A0AAD4MSU2</accession>
<organism evidence="2 3">
    <name type="scientific">Ditylenchus destructor</name>
    <dbReference type="NCBI Taxonomy" id="166010"/>
    <lineage>
        <taxon>Eukaryota</taxon>
        <taxon>Metazoa</taxon>
        <taxon>Ecdysozoa</taxon>
        <taxon>Nematoda</taxon>
        <taxon>Chromadorea</taxon>
        <taxon>Rhabditida</taxon>
        <taxon>Tylenchina</taxon>
        <taxon>Tylenchomorpha</taxon>
        <taxon>Sphaerularioidea</taxon>
        <taxon>Anguinidae</taxon>
        <taxon>Anguininae</taxon>
        <taxon>Ditylenchus</taxon>
    </lineage>
</organism>
<dbReference type="AlphaFoldDB" id="A0AAD4MSU2"/>
<dbReference type="Proteomes" id="UP001201812">
    <property type="component" value="Unassembled WGS sequence"/>
</dbReference>
<dbReference type="SUPFAM" id="SSF81321">
    <property type="entry name" value="Family A G protein-coupled receptor-like"/>
    <property type="match status" value="1"/>
</dbReference>
<dbReference type="Pfam" id="PF10317">
    <property type="entry name" value="7TM_GPCR_Srd"/>
    <property type="match status" value="1"/>
</dbReference>
<feature type="transmembrane region" description="Helical" evidence="1">
    <location>
        <begin position="438"/>
        <end position="460"/>
    </location>
</feature>
<proteinExistence type="predicted"/>
<dbReference type="PANTHER" id="PTHR22943">
    <property type="entry name" value="7-TRANSMEMBRANE DOMAIN RECEPTOR C.ELEGANS"/>
    <property type="match status" value="1"/>
</dbReference>
<feature type="transmembrane region" description="Helical" evidence="1">
    <location>
        <begin position="405"/>
        <end position="426"/>
    </location>
</feature>
<sequence>MTILRYSIKMTEYNGTARDSLLKFSLFARINVTNFLANNSLFTMALEVHECHHSVDTMINTLSILFNCYLLYLIKYHSTFGVKMYQYMLAVDGALDLGLSVATLLAQPIPLTGNLHYILISNGFFADRSPPLYSFMLMLFCFVIHANVIWIPIQFVYRYLLLCKQNISLKKANALIAAIAIGYSALMVALIVYFVPIRANLQPIGHNILELNGWPKSDITRKFAMVHHAIGMIGNDYTIIVSNGFFAGRSAIFEQIFITLYAFLLHTNVLWIPVQFVYRYRLLCKEESISTKANFVIATVTAIYALVTFLGIASWCQVRDEFQTNGQYVLNVNEWPLHNGEKRYFAGSSITEWRMFCWLSLWTITCSGSVAIVIWCEVKIVKSLSEYGTGTQASTQRMHKEFHRALLAMAICPLLTTTGPLSYFLISMVFKLSSGQVSAFMTTAATCITLFNPLTTIIFLRCYRRVAVRLITCGRHQSHVTPGEIQATQSVSGAIQTISIHKIDHQINQNF</sequence>
<dbReference type="InterPro" id="IPR019428">
    <property type="entry name" value="7TM_GPCR_serpentine_rcpt_Str"/>
</dbReference>
<dbReference type="Pfam" id="PF10326">
    <property type="entry name" value="7TM_GPCR_Str"/>
    <property type="match status" value="1"/>
</dbReference>
<dbReference type="EMBL" id="JAKKPZ010000077">
    <property type="protein sequence ID" value="KAI1703770.1"/>
    <property type="molecule type" value="Genomic_DNA"/>
</dbReference>
<protein>
    <submittedName>
        <fullName evidence="2">Serpentine type 7TM GPCR chemoreceptor srd domain-containing protein</fullName>
    </submittedName>
</protein>
<dbReference type="InterPro" id="IPR019421">
    <property type="entry name" value="7TM_GPCR_serpentine_rcpt_Srd"/>
</dbReference>